<dbReference type="Proteomes" id="UP000277671">
    <property type="component" value="Unassembled WGS sequence"/>
</dbReference>
<comment type="catalytic activity">
    <reaction evidence="5">
        <text>Hydrolysis of terminal, non-reducing alpha-D-galactose residues in alpha-D-galactosides, including galactose oligosaccharides, galactomannans and galactolipids.</text>
        <dbReference type="EC" id="3.2.1.22"/>
    </reaction>
</comment>
<feature type="signal peptide" evidence="7">
    <location>
        <begin position="1"/>
        <end position="30"/>
    </location>
</feature>
<dbReference type="SUPFAM" id="SSF51011">
    <property type="entry name" value="Glycosyl hydrolase domain"/>
    <property type="match status" value="1"/>
</dbReference>
<feature type="region of interest" description="Disordered" evidence="6">
    <location>
        <begin position="29"/>
        <end position="48"/>
    </location>
</feature>
<reference evidence="10 11" key="1">
    <citation type="submission" date="2018-10" db="EMBL/GenBank/DDBJ databases">
        <title>Sequencing the genomes of 1000 actinobacteria strains.</title>
        <authorList>
            <person name="Klenk H.-P."/>
        </authorList>
    </citation>
    <scope>NUCLEOTIDE SEQUENCE [LARGE SCALE GENOMIC DNA]</scope>
    <source>
        <strain evidence="10 11">DSM 45175</strain>
    </source>
</reference>
<feature type="domain" description="PLL-like beta propeller" evidence="9">
    <location>
        <begin position="463"/>
        <end position="728"/>
    </location>
</feature>
<feature type="chain" id="PRO_5038531500" description="Alpha-galactosidase" evidence="7">
    <location>
        <begin position="31"/>
        <end position="735"/>
    </location>
</feature>
<dbReference type="PANTHER" id="PTHR11452:SF75">
    <property type="entry name" value="ALPHA-GALACTOSIDASE MEL1"/>
    <property type="match status" value="1"/>
</dbReference>
<dbReference type="GO" id="GO:0005975">
    <property type="term" value="P:carbohydrate metabolic process"/>
    <property type="evidence" value="ECO:0007669"/>
    <property type="project" value="InterPro"/>
</dbReference>
<dbReference type="SUPFAM" id="SSF51445">
    <property type="entry name" value="(Trans)glycosidases"/>
    <property type="match status" value="1"/>
</dbReference>
<gene>
    <name evidence="10" type="ORF">BDK92_6779</name>
</gene>
<dbReference type="Pfam" id="PF17801">
    <property type="entry name" value="Melibiase_C"/>
    <property type="match status" value="1"/>
</dbReference>
<evidence type="ECO:0000256" key="4">
    <source>
        <dbReference type="ARBA" id="ARBA00023295"/>
    </source>
</evidence>
<organism evidence="10 11">
    <name type="scientific">Micromonospora pisi</name>
    <dbReference type="NCBI Taxonomy" id="589240"/>
    <lineage>
        <taxon>Bacteria</taxon>
        <taxon>Bacillati</taxon>
        <taxon>Actinomycetota</taxon>
        <taxon>Actinomycetes</taxon>
        <taxon>Micromonosporales</taxon>
        <taxon>Micromonosporaceae</taxon>
        <taxon>Micromonospora</taxon>
    </lineage>
</organism>
<dbReference type="AlphaFoldDB" id="A0A495JU29"/>
<accession>A0A495JU29</accession>
<dbReference type="InterPro" id="IPR058502">
    <property type="entry name" value="PLL-like_beta-prop"/>
</dbReference>
<dbReference type="EMBL" id="RBKT01000001">
    <property type="protein sequence ID" value="RKR92341.1"/>
    <property type="molecule type" value="Genomic_DNA"/>
</dbReference>
<dbReference type="Pfam" id="PF26607">
    <property type="entry name" value="DUF8189"/>
    <property type="match status" value="1"/>
</dbReference>
<evidence type="ECO:0000313" key="11">
    <source>
        <dbReference type="Proteomes" id="UP000277671"/>
    </source>
</evidence>
<evidence type="ECO:0000313" key="10">
    <source>
        <dbReference type="EMBL" id="RKR92341.1"/>
    </source>
</evidence>
<dbReference type="PANTHER" id="PTHR11452">
    <property type="entry name" value="ALPHA-GALACTOSIDASE/ALPHA-N-ACETYLGALACTOSAMINIDASE"/>
    <property type="match status" value="1"/>
</dbReference>
<keyword evidence="3 5" id="KW-0378">Hydrolase</keyword>
<protein>
    <recommendedName>
        <fullName evidence="5">Alpha-galactosidase</fullName>
        <ecNumber evidence="5">3.2.1.22</ecNumber>
    </recommendedName>
    <alternativeName>
        <fullName evidence="5">Melibiase</fullName>
    </alternativeName>
</protein>
<keyword evidence="4 5" id="KW-0326">Glycosidase</keyword>
<comment type="similarity">
    <text evidence="1 5">Belongs to the glycosyl hydrolase 27 family.</text>
</comment>
<name>A0A495JU29_9ACTN</name>
<evidence type="ECO:0000259" key="8">
    <source>
        <dbReference type="Pfam" id="PF17801"/>
    </source>
</evidence>
<dbReference type="Pfam" id="PF16499">
    <property type="entry name" value="Melibiase_2"/>
    <property type="match status" value="1"/>
</dbReference>
<dbReference type="Gene3D" id="2.120.10.70">
    <property type="entry name" value="Fucose-specific lectin"/>
    <property type="match status" value="1"/>
</dbReference>
<evidence type="ECO:0000256" key="1">
    <source>
        <dbReference type="ARBA" id="ARBA00009743"/>
    </source>
</evidence>
<dbReference type="OrthoDB" id="9807519at2"/>
<dbReference type="Gene3D" id="3.20.20.70">
    <property type="entry name" value="Aldolase class I"/>
    <property type="match status" value="1"/>
</dbReference>
<feature type="compositionally biased region" description="Low complexity" evidence="6">
    <location>
        <begin position="29"/>
        <end position="42"/>
    </location>
</feature>
<dbReference type="InterPro" id="IPR013780">
    <property type="entry name" value="Glyco_hydro_b"/>
</dbReference>
<keyword evidence="11" id="KW-1185">Reference proteome</keyword>
<evidence type="ECO:0000259" key="9">
    <source>
        <dbReference type="Pfam" id="PF26607"/>
    </source>
</evidence>
<dbReference type="InterPro" id="IPR002241">
    <property type="entry name" value="Glyco_hydro_27"/>
</dbReference>
<sequence length="735" mass="77098">MHLIRSLTATLAVLGLGLVGTVPVATTATAGPRTAAPPTAAAQVSATGAEDQGAPTYYNSGLSPTPYMGWNTYFGLGGDPTEAEVKSVADFLVSSGLRDAGYRYVWIDGNWAAPTPRDGSGQLVANPAHFPGGMAALTSYIHARGLKAGIYTDAGPYLEGQCGLGSYGHYQEDVNLFASWGFDALKADWLCGRASGMDPETLFRQLATAVQNSPRPMLLNICNPVSADWGGGPYDPQELSTWSYTYGPMVADSWRTYTDVGLIDPSPQTQYQWILRNLDANAYHPAATGPGHYNDPDYLIPMRPMPGGGYELTFDESKTQLGMSAIMSAPLIIGSDPRGLPQQMVDALRNPEIVAVDQDPLVRQGVKVADAGPNTQVWSKVLAGSGNRAVALLNRGDTAQSITVSFATVALGNSVRVRDLWARSDMDGNGASSGVQPFTGSYTATVPAHGVAMLRLTGTDTVAGANLGSDATASPALVRVDDTHASAFVRGGDGALWQNVRDGATTWGTTWTSLGGPVDGQILGQPAAYGSAGGRIDVFVRGTDDAVWRRTFTGGTWGGWNSLGGTVTDAPTVAFSGPSEWSVFARATDGTVWTRTASGAWTGIGSPENRPIYGRPSAVVDDAGRLHVAVRGRTDEVWLRTRTGSTWSAWSSLGGTVSGSPTLLATSGRVYLFALAADNKLWQRNFADGGWGGWFGRGEFATDAFRGAVGAAAGANGSVWAAVRGVDGRVHQVVL</sequence>
<dbReference type="RefSeq" id="WP_121160350.1">
    <property type="nucleotide sequence ID" value="NZ_RBKT01000001.1"/>
</dbReference>
<evidence type="ECO:0000256" key="5">
    <source>
        <dbReference type="RuleBase" id="RU361168"/>
    </source>
</evidence>
<dbReference type="CDD" id="cd14792">
    <property type="entry name" value="GH27"/>
    <property type="match status" value="1"/>
</dbReference>
<keyword evidence="2 7" id="KW-0732">Signal</keyword>
<evidence type="ECO:0000256" key="3">
    <source>
        <dbReference type="ARBA" id="ARBA00022801"/>
    </source>
</evidence>
<comment type="caution">
    <text evidence="10">The sequence shown here is derived from an EMBL/GenBank/DDBJ whole genome shotgun (WGS) entry which is preliminary data.</text>
</comment>
<dbReference type="PRINTS" id="PR00740">
    <property type="entry name" value="GLHYDRLASE27"/>
</dbReference>
<dbReference type="SUPFAM" id="SSF89372">
    <property type="entry name" value="Fucose-specific lectin"/>
    <property type="match status" value="1"/>
</dbReference>
<evidence type="ECO:0000256" key="7">
    <source>
        <dbReference type="SAM" id="SignalP"/>
    </source>
</evidence>
<dbReference type="InterPro" id="IPR041233">
    <property type="entry name" value="Melibiase_C"/>
</dbReference>
<dbReference type="EC" id="3.2.1.22" evidence="5"/>
<feature type="domain" description="Alpha galactosidase C-terminal" evidence="8">
    <location>
        <begin position="374"/>
        <end position="456"/>
    </location>
</feature>
<evidence type="ECO:0000256" key="2">
    <source>
        <dbReference type="ARBA" id="ARBA00022729"/>
    </source>
</evidence>
<dbReference type="InterPro" id="IPR017853">
    <property type="entry name" value="GH"/>
</dbReference>
<dbReference type="InterPro" id="IPR013785">
    <property type="entry name" value="Aldolase_TIM"/>
</dbReference>
<dbReference type="GO" id="GO:0004557">
    <property type="term" value="F:alpha-galactosidase activity"/>
    <property type="evidence" value="ECO:0007669"/>
    <property type="project" value="UniProtKB-EC"/>
</dbReference>
<dbReference type="Gene3D" id="2.60.40.1180">
    <property type="entry name" value="Golgi alpha-mannosidase II"/>
    <property type="match status" value="1"/>
</dbReference>
<keyword evidence="5" id="KW-1015">Disulfide bond</keyword>
<proteinExistence type="inferred from homology"/>
<evidence type="ECO:0000256" key="6">
    <source>
        <dbReference type="SAM" id="MobiDB-lite"/>
    </source>
</evidence>